<dbReference type="EMBL" id="KZ987799">
    <property type="protein sequence ID" value="RKP14718.1"/>
    <property type="molecule type" value="Genomic_DNA"/>
</dbReference>
<protein>
    <submittedName>
        <fullName evidence="2">Uncharacterized protein</fullName>
    </submittedName>
</protein>
<feature type="transmembrane region" description="Helical" evidence="1">
    <location>
        <begin position="38"/>
        <end position="56"/>
    </location>
</feature>
<evidence type="ECO:0000313" key="3">
    <source>
        <dbReference type="Proteomes" id="UP000267251"/>
    </source>
</evidence>
<sequence length="86" mass="9727">MSYNQGYNELGCCLILPTYLDMSNKTLWQSYTSMTPRFRLTLGLVGFTTGLIGLYVSDKLEQLWPAPEDDIQLPAVHVQSRPRGSE</sequence>
<dbReference type="OrthoDB" id="2555959at2759"/>
<reference evidence="3" key="1">
    <citation type="journal article" date="2018" name="Nat. Microbiol.">
        <title>Leveraging single-cell genomics to expand the fungal tree of life.</title>
        <authorList>
            <person name="Ahrendt S.R."/>
            <person name="Quandt C.A."/>
            <person name="Ciobanu D."/>
            <person name="Clum A."/>
            <person name="Salamov A."/>
            <person name="Andreopoulos B."/>
            <person name="Cheng J.F."/>
            <person name="Woyke T."/>
            <person name="Pelin A."/>
            <person name="Henrissat B."/>
            <person name="Reynolds N.K."/>
            <person name="Benny G.L."/>
            <person name="Smith M.E."/>
            <person name="James T.Y."/>
            <person name="Grigoriev I.V."/>
        </authorList>
    </citation>
    <scope>NUCLEOTIDE SEQUENCE [LARGE SCALE GENOMIC DNA]</scope>
</reference>
<dbReference type="AlphaFoldDB" id="A0A4P9Y6K9"/>
<organism evidence="2 3">
    <name type="scientific">Piptocephalis cylindrospora</name>
    <dbReference type="NCBI Taxonomy" id="1907219"/>
    <lineage>
        <taxon>Eukaryota</taxon>
        <taxon>Fungi</taxon>
        <taxon>Fungi incertae sedis</taxon>
        <taxon>Zoopagomycota</taxon>
        <taxon>Zoopagomycotina</taxon>
        <taxon>Zoopagomycetes</taxon>
        <taxon>Zoopagales</taxon>
        <taxon>Piptocephalidaceae</taxon>
        <taxon>Piptocephalis</taxon>
    </lineage>
</organism>
<keyword evidence="1" id="KW-1133">Transmembrane helix</keyword>
<keyword evidence="1" id="KW-0812">Transmembrane</keyword>
<dbReference type="Proteomes" id="UP000267251">
    <property type="component" value="Unassembled WGS sequence"/>
</dbReference>
<proteinExistence type="predicted"/>
<keyword evidence="3" id="KW-1185">Reference proteome</keyword>
<keyword evidence="1" id="KW-0472">Membrane</keyword>
<evidence type="ECO:0000313" key="2">
    <source>
        <dbReference type="EMBL" id="RKP14718.1"/>
    </source>
</evidence>
<evidence type="ECO:0000256" key="1">
    <source>
        <dbReference type="SAM" id="Phobius"/>
    </source>
</evidence>
<accession>A0A4P9Y6K9</accession>
<gene>
    <name evidence="2" type="ORF">BJ684DRAFT_18900</name>
</gene>
<name>A0A4P9Y6K9_9FUNG</name>